<dbReference type="GO" id="GO:0030003">
    <property type="term" value="P:intracellular monoatomic cation homeostasis"/>
    <property type="evidence" value="ECO:0007669"/>
    <property type="project" value="TreeGrafter"/>
</dbReference>
<reference evidence="10" key="1">
    <citation type="journal article" date="2023" name="Mol. Phylogenet. Evol.">
        <title>Genome-scale phylogeny and comparative genomics of the fungal order Sordariales.</title>
        <authorList>
            <person name="Hensen N."/>
            <person name="Bonometti L."/>
            <person name="Westerberg I."/>
            <person name="Brannstrom I.O."/>
            <person name="Guillou S."/>
            <person name="Cros-Aarteil S."/>
            <person name="Calhoun S."/>
            <person name="Haridas S."/>
            <person name="Kuo A."/>
            <person name="Mondo S."/>
            <person name="Pangilinan J."/>
            <person name="Riley R."/>
            <person name="LaButti K."/>
            <person name="Andreopoulos B."/>
            <person name="Lipzen A."/>
            <person name="Chen C."/>
            <person name="Yan M."/>
            <person name="Daum C."/>
            <person name="Ng V."/>
            <person name="Clum A."/>
            <person name="Steindorff A."/>
            <person name="Ohm R.A."/>
            <person name="Martin F."/>
            <person name="Silar P."/>
            <person name="Natvig D.O."/>
            <person name="Lalanne C."/>
            <person name="Gautier V."/>
            <person name="Ament-Velasquez S.L."/>
            <person name="Kruys A."/>
            <person name="Hutchinson M.I."/>
            <person name="Powell A.J."/>
            <person name="Barry K."/>
            <person name="Miller A.N."/>
            <person name="Grigoriev I.V."/>
            <person name="Debuchy R."/>
            <person name="Gladieux P."/>
            <person name="Hiltunen Thoren M."/>
            <person name="Johannesson H."/>
        </authorList>
    </citation>
    <scope>NUCLEOTIDE SEQUENCE</scope>
    <source>
        <strain evidence="10">CBS 990.96</strain>
    </source>
</reference>
<comment type="subcellular location">
    <subcellularLocation>
        <location evidence="1">Mitochondrion inner membrane</location>
        <topology evidence="1">Single-pass membrane protein</topology>
    </subcellularLocation>
</comment>
<evidence type="ECO:0000256" key="7">
    <source>
        <dbReference type="SAM" id="MobiDB-lite"/>
    </source>
</evidence>
<dbReference type="PANTHER" id="PTHR14009:SF6">
    <property type="entry name" value="LETM1 RBD DOMAIN-CONTAINING PROTEIN"/>
    <property type="match status" value="1"/>
</dbReference>
<evidence type="ECO:0000313" key="10">
    <source>
        <dbReference type="EMBL" id="KAK4224581.1"/>
    </source>
</evidence>
<evidence type="ECO:0000256" key="6">
    <source>
        <dbReference type="ARBA" id="ARBA00023136"/>
    </source>
</evidence>
<evidence type="ECO:0000256" key="4">
    <source>
        <dbReference type="ARBA" id="ARBA00022989"/>
    </source>
</evidence>
<evidence type="ECO:0000259" key="9">
    <source>
        <dbReference type="Pfam" id="PF07766"/>
    </source>
</evidence>
<evidence type="ECO:0000256" key="1">
    <source>
        <dbReference type="ARBA" id="ARBA00004434"/>
    </source>
</evidence>
<dbReference type="GO" id="GO:0005743">
    <property type="term" value="C:mitochondrial inner membrane"/>
    <property type="evidence" value="ECO:0007669"/>
    <property type="project" value="UniProtKB-SubCell"/>
</dbReference>
<evidence type="ECO:0000256" key="3">
    <source>
        <dbReference type="ARBA" id="ARBA00022792"/>
    </source>
</evidence>
<keyword evidence="11" id="KW-1185">Reference proteome</keyword>
<dbReference type="Proteomes" id="UP001301958">
    <property type="component" value="Unassembled WGS sequence"/>
</dbReference>
<dbReference type="PANTHER" id="PTHR14009">
    <property type="entry name" value="LEUCINE ZIPPER-EF-HAND CONTAINING TRANSMEMBRANE PROTEIN"/>
    <property type="match status" value="1"/>
</dbReference>
<dbReference type="EMBL" id="MU865389">
    <property type="protein sequence ID" value="KAK4224581.1"/>
    <property type="molecule type" value="Genomic_DNA"/>
</dbReference>
<comment type="caution">
    <text evidence="10">The sequence shown here is derived from an EMBL/GenBank/DDBJ whole genome shotgun (WGS) entry which is preliminary data.</text>
</comment>
<accession>A0AAN7GQG5</accession>
<sequence>MTLSILSRATRATNSSLLSLSLKPPPLSFLLTHRHYSSQNQQEKLPAVKGLNPPSTTLPPPLNLPTRDPSTSTFKHYFSLGKAYLTFYKTGLKNIISANRKLVNSNPLPSSSRATILLHKRYSHDIRRLPIFGVILLVCGEFTPLIVLLIPKLVPLTCRIPKQVDLLLRKEHQQRQGVRENEGLEKERKLGGLLGVTGFKWLPINMVEKKVKERIEWVRKDDGMIMSGGGVEKIGGEEEVKLALTERGVNVLGREEKELREVLGRWFKLVKGKGEERVRELIFLGEERWEEVEGRKK</sequence>
<dbReference type="Pfam" id="PF07766">
    <property type="entry name" value="LETM1_RBD"/>
    <property type="match status" value="1"/>
</dbReference>
<evidence type="ECO:0000313" key="11">
    <source>
        <dbReference type="Proteomes" id="UP001301958"/>
    </source>
</evidence>
<dbReference type="InterPro" id="IPR033122">
    <property type="entry name" value="LETM1-like_RBD"/>
</dbReference>
<dbReference type="AlphaFoldDB" id="A0AAN7GQG5"/>
<feature type="region of interest" description="Disordered" evidence="7">
    <location>
        <begin position="41"/>
        <end position="66"/>
    </location>
</feature>
<protein>
    <recommendedName>
        <fullName evidence="9">Letm1 RBD domain-containing protein</fullName>
    </recommendedName>
</protein>
<keyword evidence="4 8" id="KW-1133">Transmembrane helix</keyword>
<dbReference type="InterPro" id="IPR044202">
    <property type="entry name" value="LETM1/MDM38-like"/>
</dbReference>
<proteinExistence type="predicted"/>
<reference evidence="10" key="2">
    <citation type="submission" date="2023-05" db="EMBL/GenBank/DDBJ databases">
        <authorList>
            <consortium name="Lawrence Berkeley National Laboratory"/>
            <person name="Steindorff A."/>
            <person name="Hensen N."/>
            <person name="Bonometti L."/>
            <person name="Westerberg I."/>
            <person name="Brannstrom I.O."/>
            <person name="Guillou S."/>
            <person name="Cros-Aarteil S."/>
            <person name="Calhoun S."/>
            <person name="Haridas S."/>
            <person name="Kuo A."/>
            <person name="Mondo S."/>
            <person name="Pangilinan J."/>
            <person name="Riley R."/>
            <person name="Labutti K."/>
            <person name="Andreopoulos B."/>
            <person name="Lipzen A."/>
            <person name="Chen C."/>
            <person name="Yanf M."/>
            <person name="Daum C."/>
            <person name="Ng V."/>
            <person name="Clum A."/>
            <person name="Ohm R."/>
            <person name="Martin F."/>
            <person name="Silar P."/>
            <person name="Natvig D."/>
            <person name="Lalanne C."/>
            <person name="Gautier V."/>
            <person name="Ament-Velasquez S.L."/>
            <person name="Kruys A."/>
            <person name="Hutchinson M.I."/>
            <person name="Powell A.J."/>
            <person name="Barry K."/>
            <person name="Miller A.N."/>
            <person name="Grigoriev I.V."/>
            <person name="Debuchy R."/>
            <person name="Gladieux P."/>
            <person name="Thoren M.H."/>
            <person name="Johannesson H."/>
        </authorList>
    </citation>
    <scope>NUCLEOTIDE SEQUENCE</scope>
    <source>
        <strain evidence="10">CBS 990.96</strain>
    </source>
</reference>
<evidence type="ECO:0000256" key="2">
    <source>
        <dbReference type="ARBA" id="ARBA00022692"/>
    </source>
</evidence>
<evidence type="ECO:0000256" key="5">
    <source>
        <dbReference type="ARBA" id="ARBA00023128"/>
    </source>
</evidence>
<organism evidence="10 11">
    <name type="scientific">Podospora fimiseda</name>
    <dbReference type="NCBI Taxonomy" id="252190"/>
    <lineage>
        <taxon>Eukaryota</taxon>
        <taxon>Fungi</taxon>
        <taxon>Dikarya</taxon>
        <taxon>Ascomycota</taxon>
        <taxon>Pezizomycotina</taxon>
        <taxon>Sordariomycetes</taxon>
        <taxon>Sordariomycetidae</taxon>
        <taxon>Sordariales</taxon>
        <taxon>Podosporaceae</taxon>
        <taxon>Podospora</taxon>
    </lineage>
</organism>
<gene>
    <name evidence="10" type="ORF">QBC38DRAFT_15683</name>
</gene>
<keyword evidence="6 8" id="KW-0472">Membrane</keyword>
<feature type="transmembrane region" description="Helical" evidence="8">
    <location>
        <begin position="129"/>
        <end position="150"/>
    </location>
</feature>
<name>A0AAN7GQG5_9PEZI</name>
<keyword evidence="5" id="KW-0496">Mitochondrion</keyword>
<keyword evidence="2 8" id="KW-0812">Transmembrane</keyword>
<keyword evidence="3" id="KW-0999">Mitochondrion inner membrane</keyword>
<feature type="domain" description="Letm1 RBD" evidence="9">
    <location>
        <begin position="201"/>
        <end position="273"/>
    </location>
</feature>
<evidence type="ECO:0000256" key="8">
    <source>
        <dbReference type="SAM" id="Phobius"/>
    </source>
</evidence>
<dbReference type="GO" id="GO:0043022">
    <property type="term" value="F:ribosome binding"/>
    <property type="evidence" value="ECO:0007669"/>
    <property type="project" value="InterPro"/>
</dbReference>